<name>A0A0G4GGB1_9ALVE</name>
<feature type="compositionally biased region" description="Gly residues" evidence="1">
    <location>
        <begin position="132"/>
        <end position="157"/>
    </location>
</feature>
<evidence type="ECO:0000313" key="3">
    <source>
        <dbReference type="EMBL" id="CEM28400.1"/>
    </source>
</evidence>
<protein>
    <recommendedName>
        <fullName evidence="4">Apple domain-containing protein</fullName>
    </recommendedName>
</protein>
<feature type="signal peptide" evidence="2">
    <location>
        <begin position="1"/>
        <end position="17"/>
    </location>
</feature>
<evidence type="ECO:0000256" key="1">
    <source>
        <dbReference type="SAM" id="MobiDB-lite"/>
    </source>
</evidence>
<feature type="compositionally biased region" description="Gly residues" evidence="1">
    <location>
        <begin position="84"/>
        <end position="102"/>
    </location>
</feature>
<dbReference type="EMBL" id="CDMZ01001170">
    <property type="protein sequence ID" value="CEM28400.1"/>
    <property type="molecule type" value="Genomic_DNA"/>
</dbReference>
<evidence type="ECO:0000256" key="2">
    <source>
        <dbReference type="SAM" id="SignalP"/>
    </source>
</evidence>
<keyword evidence="2" id="KW-0732">Signal</keyword>
<reference evidence="3" key="1">
    <citation type="submission" date="2014-11" db="EMBL/GenBank/DDBJ databases">
        <authorList>
            <person name="Otto D Thomas"/>
            <person name="Naeem Raeece"/>
        </authorList>
    </citation>
    <scope>NUCLEOTIDE SEQUENCE</scope>
</reference>
<dbReference type="VEuPathDB" id="CryptoDB:Cvel_4645"/>
<dbReference type="AlphaFoldDB" id="A0A0G4GGB1"/>
<feature type="region of interest" description="Disordered" evidence="1">
    <location>
        <begin position="82"/>
        <end position="165"/>
    </location>
</feature>
<gene>
    <name evidence="3" type="ORF">Cvel_4645</name>
</gene>
<organism evidence="3">
    <name type="scientific">Chromera velia CCMP2878</name>
    <dbReference type="NCBI Taxonomy" id="1169474"/>
    <lineage>
        <taxon>Eukaryota</taxon>
        <taxon>Sar</taxon>
        <taxon>Alveolata</taxon>
        <taxon>Colpodellida</taxon>
        <taxon>Chromeraceae</taxon>
        <taxon>Chromera</taxon>
    </lineage>
</organism>
<proteinExistence type="predicted"/>
<accession>A0A0G4GGB1</accession>
<evidence type="ECO:0008006" key="4">
    <source>
        <dbReference type="Google" id="ProtNLM"/>
    </source>
</evidence>
<feature type="chain" id="PRO_5005189952" description="Apple domain-containing protein" evidence="2">
    <location>
        <begin position="18"/>
        <end position="278"/>
    </location>
</feature>
<feature type="compositionally biased region" description="Gly residues" evidence="1">
    <location>
        <begin position="110"/>
        <end position="124"/>
    </location>
</feature>
<sequence>MKSFLAVSVVLFGNASGQLWTSPGANAGSPPADLRFGRPSSAGCPLPCGPSGCCNYSPDQCAWDSSRGYHCTMSQMFTPQTPGGASGAGGMGGAGGFGGRGGAPPPPPGAGGMGGAGGFGGRGGAPPPPPGAGGMGGAGGFGGRGGAPGAGGMGGAGTPSTPNLGPGQFPLDSNCFGTCPDSCTCQSTAIINRDGTPGSEGYCQCAAPAGGRGGGPVGGRGGPGAGAGGASFRDPQDSLCFWQCPSADVARGAEAFMRASPQAGLRAARAAGCVQACA</sequence>